<dbReference type="Gene3D" id="3.30.40.10">
    <property type="entry name" value="Zinc/RING finger domain, C3HC4 (zinc finger)"/>
    <property type="match status" value="1"/>
</dbReference>
<dbReference type="PANTHER" id="PTHR13063:SF10">
    <property type="entry name" value="NITRIC OXIDE SYNTHASE-INTERACTING PROTEIN"/>
    <property type="match status" value="1"/>
</dbReference>
<dbReference type="InterPro" id="IPR001841">
    <property type="entry name" value="Znf_RING"/>
</dbReference>
<keyword evidence="3" id="KW-0862">Zinc</keyword>
<keyword evidence="8" id="KW-1185">Reference proteome</keyword>
<keyword evidence="1" id="KW-0479">Metal-binding</keyword>
<reference evidence="7 8" key="1">
    <citation type="journal article" date="2015" name="Genome Biol. Evol.">
        <title>Phylogenomic analyses indicate that early fungi evolved digesting cell walls of algal ancestors of land plants.</title>
        <authorList>
            <person name="Chang Y."/>
            <person name="Wang S."/>
            <person name="Sekimoto S."/>
            <person name="Aerts A.L."/>
            <person name="Choi C."/>
            <person name="Clum A."/>
            <person name="LaButti K.M."/>
            <person name="Lindquist E.A."/>
            <person name="Yee Ngan C."/>
            <person name="Ohm R.A."/>
            <person name="Salamov A.A."/>
            <person name="Grigoriev I.V."/>
            <person name="Spatafora J.W."/>
            <person name="Berbee M.L."/>
        </authorList>
    </citation>
    <scope>NUCLEOTIDE SEQUENCE [LARGE SCALE GENOMIC DNA]</scope>
    <source>
        <strain evidence="7 8">NRRL 1564</strain>
    </source>
</reference>
<evidence type="ECO:0000313" key="8">
    <source>
        <dbReference type="Proteomes" id="UP000242474"/>
    </source>
</evidence>
<proteinExistence type="predicted"/>
<keyword evidence="5" id="KW-0175">Coiled coil</keyword>
<dbReference type="PROSITE" id="PS50089">
    <property type="entry name" value="ZF_RING_2"/>
    <property type="match status" value="1"/>
</dbReference>
<dbReference type="GO" id="GO:0008270">
    <property type="term" value="F:zinc ion binding"/>
    <property type="evidence" value="ECO:0007669"/>
    <property type="project" value="UniProtKB-KW"/>
</dbReference>
<evidence type="ECO:0000313" key="7">
    <source>
        <dbReference type="EMBL" id="PIA14532.1"/>
    </source>
</evidence>
<evidence type="ECO:0000256" key="4">
    <source>
        <dbReference type="PROSITE-ProRule" id="PRU00175"/>
    </source>
</evidence>
<dbReference type="PROSITE" id="PS00518">
    <property type="entry name" value="ZF_RING_1"/>
    <property type="match status" value="1"/>
</dbReference>
<sequence length="247" mass="28186">MTSILEQKQAIERDNRKYKEYKEQEEKEKILKQKQLDELEIKRHNQREVGVYKEYKRNDSDSNTEEFKGNKRMKAIEYEDALQKNNSIVESKVFALGNKRRLINEYSTADDEKEQKKLPSFWIPSLAPSAKLTIKPPASQTAQCLASSEGHPLKLKTLVEVKFKSTTDTKEKLCPSCDRTLLNSTKIDVMRPCGHAICHRCVSTFVEDAKECFVCQCKVSSDDFIRIDSEGTGFAGAGGQMIATRYG</sequence>
<evidence type="ECO:0000256" key="3">
    <source>
        <dbReference type="ARBA" id="ARBA00022833"/>
    </source>
</evidence>
<feature type="coiled-coil region" evidence="5">
    <location>
        <begin position="4"/>
        <end position="42"/>
    </location>
</feature>
<evidence type="ECO:0000256" key="2">
    <source>
        <dbReference type="ARBA" id="ARBA00022771"/>
    </source>
</evidence>
<dbReference type="PANTHER" id="PTHR13063">
    <property type="entry name" value="ENOS INTERACTING PROTEIN"/>
    <property type="match status" value="1"/>
</dbReference>
<dbReference type="InterPro" id="IPR016818">
    <property type="entry name" value="NOSIP"/>
</dbReference>
<dbReference type="STRING" id="763665.A0A2G5B6B2"/>
<name>A0A2G5B6B2_COERN</name>
<dbReference type="InterPro" id="IPR013083">
    <property type="entry name" value="Znf_RING/FYVE/PHD"/>
</dbReference>
<feature type="domain" description="RING-type" evidence="6">
    <location>
        <begin position="174"/>
        <end position="216"/>
    </location>
</feature>
<evidence type="ECO:0000256" key="1">
    <source>
        <dbReference type="ARBA" id="ARBA00022723"/>
    </source>
</evidence>
<dbReference type="GO" id="GO:0061630">
    <property type="term" value="F:ubiquitin protein ligase activity"/>
    <property type="evidence" value="ECO:0007669"/>
    <property type="project" value="InterPro"/>
</dbReference>
<evidence type="ECO:0000259" key="6">
    <source>
        <dbReference type="PROSITE" id="PS50089"/>
    </source>
</evidence>
<evidence type="ECO:0000256" key="5">
    <source>
        <dbReference type="SAM" id="Coils"/>
    </source>
</evidence>
<keyword evidence="2 4" id="KW-0863">Zinc-finger</keyword>
<protein>
    <recommendedName>
        <fullName evidence="6">RING-type domain-containing protein</fullName>
    </recommendedName>
</protein>
<accession>A0A2G5B6B2</accession>
<dbReference type="OrthoDB" id="116827at2759"/>
<dbReference type="InterPro" id="IPR017907">
    <property type="entry name" value="Znf_RING_CS"/>
</dbReference>
<dbReference type="GO" id="GO:0005634">
    <property type="term" value="C:nucleus"/>
    <property type="evidence" value="ECO:0007669"/>
    <property type="project" value="TreeGrafter"/>
</dbReference>
<organism evidence="7 8">
    <name type="scientific">Coemansia reversa (strain ATCC 12441 / NRRL 1564)</name>
    <dbReference type="NCBI Taxonomy" id="763665"/>
    <lineage>
        <taxon>Eukaryota</taxon>
        <taxon>Fungi</taxon>
        <taxon>Fungi incertae sedis</taxon>
        <taxon>Zoopagomycota</taxon>
        <taxon>Kickxellomycotina</taxon>
        <taxon>Kickxellomycetes</taxon>
        <taxon>Kickxellales</taxon>
        <taxon>Kickxellaceae</taxon>
        <taxon>Coemansia</taxon>
    </lineage>
</organism>
<gene>
    <name evidence="7" type="ORF">COEREDRAFT_82667</name>
</gene>
<dbReference type="AlphaFoldDB" id="A0A2G5B6B2"/>
<dbReference type="Proteomes" id="UP000242474">
    <property type="component" value="Unassembled WGS sequence"/>
</dbReference>
<dbReference type="EMBL" id="KZ303516">
    <property type="protein sequence ID" value="PIA14532.1"/>
    <property type="molecule type" value="Genomic_DNA"/>
</dbReference>
<feature type="non-terminal residue" evidence="7">
    <location>
        <position position="247"/>
    </location>
</feature>
<dbReference type="SUPFAM" id="SSF57850">
    <property type="entry name" value="RING/U-box"/>
    <property type="match status" value="1"/>
</dbReference>